<dbReference type="WBParaSite" id="ASIM_0001156401-mRNA-1">
    <property type="protein sequence ID" value="ASIM_0001156401-mRNA-1"/>
    <property type="gene ID" value="ASIM_0001156401"/>
</dbReference>
<keyword evidence="4 6" id="KW-0503">Monooxygenase</keyword>
<dbReference type="PANTHER" id="PTHR24300:SF414">
    <property type="entry name" value="CYTOCHROME P450 FAMILY"/>
    <property type="match status" value="1"/>
</dbReference>
<evidence type="ECO:0000256" key="5">
    <source>
        <dbReference type="PIRSR" id="PIRSR602401-1"/>
    </source>
</evidence>
<dbReference type="EMBL" id="UYRR01031042">
    <property type="protein sequence ID" value="VDK44386.1"/>
    <property type="molecule type" value="Genomic_DNA"/>
</dbReference>
<evidence type="ECO:0000313" key="8">
    <source>
        <dbReference type="EMBL" id="VDK44386.1"/>
    </source>
</evidence>
<evidence type="ECO:0000256" key="7">
    <source>
        <dbReference type="SAM" id="MobiDB-lite"/>
    </source>
</evidence>
<dbReference type="Gene3D" id="1.10.630.10">
    <property type="entry name" value="Cytochrome P450"/>
    <property type="match status" value="1"/>
</dbReference>
<dbReference type="PROSITE" id="PS00086">
    <property type="entry name" value="CYTOCHROME_P450"/>
    <property type="match status" value="1"/>
</dbReference>
<feature type="binding site" description="axial binding residue" evidence="5">
    <location>
        <position position="362"/>
    </location>
    <ligand>
        <name>heme</name>
        <dbReference type="ChEBI" id="CHEBI:30413"/>
    </ligand>
    <ligandPart>
        <name>Fe</name>
        <dbReference type="ChEBI" id="CHEBI:18248"/>
    </ligandPart>
</feature>
<dbReference type="SUPFAM" id="SSF48264">
    <property type="entry name" value="Cytochrome P450"/>
    <property type="match status" value="1"/>
</dbReference>
<dbReference type="Proteomes" id="UP000267096">
    <property type="component" value="Unassembled WGS sequence"/>
</dbReference>
<name>A0A0M3JU21_ANISI</name>
<protein>
    <submittedName>
        <fullName evidence="10">Cytochrome P450</fullName>
    </submittedName>
</protein>
<sequence length="443" mass="51516">MMLIVYIFYEIYWKRRRLPPGPTPWLLAGNIPHFLCYQSIDDMFLAWKQKYGGVNGVVQIDGDKWREQRRFSLHVLRDFGLGRALMEQKIQCEVTHFVEFIEQQHLKHQQIDICQATAVCVGNIINNILFGHRFAQKPINYLQGSEEFHKLHSLLDEQSRLVINPMMGAYIVAPILTRIPFLNKKWKHLLRIRQQLWSYLDVNIEVQFHYHFIMKMLLLDLFFAGMETTVTTMKWGFLMVLIHPEVQTKIQEELDECDDEIIKLSDRNRCPYTMATLNEIQRIANILPINLLRTVAEDKLMDDGYFYPAGTLCIPQISIAMNDPENFTNPQTFCPERFLENDGETLKRYDAFMPFSIGKRQCLGESLARAELFLIFANALHNFRFRSAVVPSNSASSNSSSSTQTSSSNSQQPSTKRLLGLTVSPPSYKCVVERRQRRSSHKH</sequence>
<evidence type="ECO:0000256" key="2">
    <source>
        <dbReference type="ARBA" id="ARBA00022723"/>
    </source>
</evidence>
<dbReference type="AlphaFoldDB" id="A0A0M3JU21"/>
<keyword evidence="9" id="KW-1185">Reference proteome</keyword>
<proteinExistence type="inferred from homology"/>
<organism evidence="10">
    <name type="scientific">Anisakis simplex</name>
    <name type="common">Herring worm</name>
    <dbReference type="NCBI Taxonomy" id="6269"/>
    <lineage>
        <taxon>Eukaryota</taxon>
        <taxon>Metazoa</taxon>
        <taxon>Ecdysozoa</taxon>
        <taxon>Nematoda</taxon>
        <taxon>Chromadorea</taxon>
        <taxon>Rhabditida</taxon>
        <taxon>Spirurina</taxon>
        <taxon>Ascaridomorpha</taxon>
        <taxon>Ascaridoidea</taxon>
        <taxon>Anisakidae</taxon>
        <taxon>Anisakis</taxon>
        <taxon>Anisakis simplex complex</taxon>
    </lineage>
</organism>
<dbReference type="InterPro" id="IPR002401">
    <property type="entry name" value="Cyt_P450_E_grp-I"/>
</dbReference>
<dbReference type="GO" id="GO:0006082">
    <property type="term" value="P:organic acid metabolic process"/>
    <property type="evidence" value="ECO:0007669"/>
    <property type="project" value="TreeGrafter"/>
</dbReference>
<comment type="similarity">
    <text evidence="1 6">Belongs to the cytochrome P450 family.</text>
</comment>
<gene>
    <name evidence="8" type="ORF">ASIM_LOCUS11122</name>
</gene>
<feature type="compositionally biased region" description="Low complexity" evidence="7">
    <location>
        <begin position="394"/>
        <end position="415"/>
    </location>
</feature>
<evidence type="ECO:0000256" key="3">
    <source>
        <dbReference type="ARBA" id="ARBA00023004"/>
    </source>
</evidence>
<feature type="region of interest" description="Disordered" evidence="7">
    <location>
        <begin position="394"/>
        <end position="427"/>
    </location>
</feature>
<dbReference type="GO" id="GO:0020037">
    <property type="term" value="F:heme binding"/>
    <property type="evidence" value="ECO:0007669"/>
    <property type="project" value="InterPro"/>
</dbReference>
<dbReference type="GO" id="GO:0005737">
    <property type="term" value="C:cytoplasm"/>
    <property type="evidence" value="ECO:0007669"/>
    <property type="project" value="TreeGrafter"/>
</dbReference>
<keyword evidence="5 6" id="KW-0349">Heme</keyword>
<evidence type="ECO:0000256" key="4">
    <source>
        <dbReference type="ARBA" id="ARBA00023033"/>
    </source>
</evidence>
<dbReference type="InterPro" id="IPR001128">
    <property type="entry name" value="Cyt_P450"/>
</dbReference>
<evidence type="ECO:0000256" key="6">
    <source>
        <dbReference type="RuleBase" id="RU000461"/>
    </source>
</evidence>
<keyword evidence="6" id="KW-0560">Oxidoreductase</keyword>
<keyword evidence="3 5" id="KW-0408">Iron</keyword>
<dbReference type="GO" id="GO:0016712">
    <property type="term" value="F:oxidoreductase activity, acting on paired donors, with incorporation or reduction of molecular oxygen, reduced flavin or flavoprotein as one donor, and incorporation of one atom of oxygen"/>
    <property type="evidence" value="ECO:0007669"/>
    <property type="project" value="TreeGrafter"/>
</dbReference>
<dbReference type="OrthoDB" id="2789670at2759"/>
<evidence type="ECO:0000256" key="1">
    <source>
        <dbReference type="ARBA" id="ARBA00010617"/>
    </source>
</evidence>
<dbReference type="InterPro" id="IPR017972">
    <property type="entry name" value="Cyt_P450_CS"/>
</dbReference>
<dbReference type="GO" id="GO:0005506">
    <property type="term" value="F:iron ion binding"/>
    <property type="evidence" value="ECO:0007669"/>
    <property type="project" value="InterPro"/>
</dbReference>
<dbReference type="InterPro" id="IPR036396">
    <property type="entry name" value="Cyt_P450_sf"/>
</dbReference>
<dbReference type="Pfam" id="PF00067">
    <property type="entry name" value="p450"/>
    <property type="match status" value="2"/>
</dbReference>
<comment type="cofactor">
    <cofactor evidence="5">
        <name>heme</name>
        <dbReference type="ChEBI" id="CHEBI:30413"/>
    </cofactor>
</comment>
<keyword evidence="2 5" id="KW-0479">Metal-binding</keyword>
<accession>A0A0M3JU21</accession>
<evidence type="ECO:0000313" key="10">
    <source>
        <dbReference type="WBParaSite" id="ASIM_0001156401-mRNA-1"/>
    </source>
</evidence>
<evidence type="ECO:0000313" key="9">
    <source>
        <dbReference type="Proteomes" id="UP000267096"/>
    </source>
</evidence>
<dbReference type="PRINTS" id="PR00463">
    <property type="entry name" value="EP450I"/>
</dbReference>
<reference evidence="8 9" key="2">
    <citation type="submission" date="2018-11" db="EMBL/GenBank/DDBJ databases">
        <authorList>
            <consortium name="Pathogen Informatics"/>
        </authorList>
    </citation>
    <scope>NUCLEOTIDE SEQUENCE [LARGE SCALE GENOMIC DNA]</scope>
</reference>
<dbReference type="PANTHER" id="PTHR24300">
    <property type="entry name" value="CYTOCHROME P450 508A4-RELATED"/>
    <property type="match status" value="1"/>
</dbReference>
<dbReference type="GO" id="GO:0006805">
    <property type="term" value="P:xenobiotic metabolic process"/>
    <property type="evidence" value="ECO:0007669"/>
    <property type="project" value="TreeGrafter"/>
</dbReference>
<dbReference type="InterPro" id="IPR050182">
    <property type="entry name" value="Cytochrome_P450_fam2"/>
</dbReference>
<reference evidence="10" key="1">
    <citation type="submission" date="2017-02" db="UniProtKB">
        <authorList>
            <consortium name="WormBaseParasite"/>
        </authorList>
    </citation>
    <scope>IDENTIFICATION</scope>
</reference>
<dbReference type="PRINTS" id="PR00385">
    <property type="entry name" value="P450"/>
</dbReference>